<reference evidence="3" key="1">
    <citation type="journal article" date="2019" name="Int. J. Syst. Evol. Microbiol.">
        <title>The Global Catalogue of Microorganisms (GCM) 10K type strain sequencing project: providing services to taxonomists for standard genome sequencing and annotation.</title>
        <authorList>
            <consortium name="The Broad Institute Genomics Platform"/>
            <consortium name="The Broad Institute Genome Sequencing Center for Infectious Disease"/>
            <person name="Wu L."/>
            <person name="Ma J."/>
        </authorList>
    </citation>
    <scope>NUCLEOTIDE SEQUENCE [LARGE SCALE GENOMIC DNA]</scope>
    <source>
        <strain evidence="3">CCUG 59189</strain>
    </source>
</reference>
<keyword evidence="3" id="KW-1185">Reference proteome</keyword>
<evidence type="ECO:0000313" key="2">
    <source>
        <dbReference type="EMBL" id="MFD1178239.1"/>
    </source>
</evidence>
<evidence type="ECO:0000313" key="3">
    <source>
        <dbReference type="Proteomes" id="UP001597262"/>
    </source>
</evidence>
<protein>
    <submittedName>
        <fullName evidence="2">Uncharacterized protein</fullName>
    </submittedName>
</protein>
<gene>
    <name evidence="2" type="ORF">ACFQ3W_18265</name>
</gene>
<name>A0ABW3S0L9_9BACL</name>
<proteinExistence type="predicted"/>
<dbReference type="EMBL" id="JBHTLM010000014">
    <property type="protein sequence ID" value="MFD1178239.1"/>
    <property type="molecule type" value="Genomic_DNA"/>
</dbReference>
<evidence type="ECO:0000256" key="1">
    <source>
        <dbReference type="SAM" id="MobiDB-lite"/>
    </source>
</evidence>
<feature type="region of interest" description="Disordered" evidence="1">
    <location>
        <begin position="1"/>
        <end position="20"/>
    </location>
</feature>
<comment type="caution">
    <text evidence="2">The sequence shown here is derived from an EMBL/GenBank/DDBJ whole genome shotgun (WGS) entry which is preliminary data.</text>
</comment>
<dbReference type="Proteomes" id="UP001597262">
    <property type="component" value="Unassembled WGS sequence"/>
</dbReference>
<organism evidence="2 3">
    <name type="scientific">Paenibacillus puldeungensis</name>
    <dbReference type="NCBI Taxonomy" id="696536"/>
    <lineage>
        <taxon>Bacteria</taxon>
        <taxon>Bacillati</taxon>
        <taxon>Bacillota</taxon>
        <taxon>Bacilli</taxon>
        <taxon>Bacillales</taxon>
        <taxon>Paenibacillaceae</taxon>
        <taxon>Paenibacillus</taxon>
    </lineage>
</organism>
<sequence>MNHTIKQLEGKLADRCSPEH</sequence>
<dbReference type="RefSeq" id="WP_379320686.1">
    <property type="nucleotide sequence ID" value="NZ_JBHTLM010000014.1"/>
</dbReference>
<accession>A0ABW3S0L9</accession>